<dbReference type="NCBIfam" id="TIGR02433">
    <property type="entry name" value="lysidine_TilS_C"/>
    <property type="match status" value="1"/>
</dbReference>
<dbReference type="HAMAP" id="MF_01161">
    <property type="entry name" value="tRNA_Ile_lys_synt"/>
    <property type="match status" value="1"/>
</dbReference>
<evidence type="ECO:0000259" key="9">
    <source>
        <dbReference type="SMART" id="SM00977"/>
    </source>
</evidence>
<evidence type="ECO:0000256" key="7">
    <source>
        <dbReference type="ARBA" id="ARBA00048539"/>
    </source>
</evidence>
<dbReference type="Pfam" id="PF01171">
    <property type="entry name" value="ATP_bind_3"/>
    <property type="match status" value="1"/>
</dbReference>
<evidence type="ECO:0000256" key="6">
    <source>
        <dbReference type="ARBA" id="ARBA00022840"/>
    </source>
</evidence>
<dbReference type="SUPFAM" id="SSF52402">
    <property type="entry name" value="Adenine nucleotide alpha hydrolases-like"/>
    <property type="match status" value="1"/>
</dbReference>
<dbReference type="Pfam" id="PF09179">
    <property type="entry name" value="TilS"/>
    <property type="match status" value="1"/>
</dbReference>
<dbReference type="GO" id="GO:0032267">
    <property type="term" value="F:tRNA(Ile)-lysidine synthase activity"/>
    <property type="evidence" value="ECO:0007669"/>
    <property type="project" value="UniProtKB-EC"/>
</dbReference>
<dbReference type="OrthoDB" id="9807403at2"/>
<evidence type="ECO:0000256" key="1">
    <source>
        <dbReference type="ARBA" id="ARBA00004496"/>
    </source>
</evidence>
<keyword evidence="11" id="KW-1185">Reference proteome</keyword>
<evidence type="ECO:0000256" key="2">
    <source>
        <dbReference type="ARBA" id="ARBA00022490"/>
    </source>
</evidence>
<comment type="catalytic activity">
    <reaction evidence="7 8">
        <text>cytidine(34) in tRNA(Ile2) + L-lysine + ATP = lysidine(34) in tRNA(Ile2) + AMP + diphosphate + H(+)</text>
        <dbReference type="Rhea" id="RHEA:43744"/>
        <dbReference type="Rhea" id="RHEA-COMP:10625"/>
        <dbReference type="Rhea" id="RHEA-COMP:10670"/>
        <dbReference type="ChEBI" id="CHEBI:15378"/>
        <dbReference type="ChEBI" id="CHEBI:30616"/>
        <dbReference type="ChEBI" id="CHEBI:32551"/>
        <dbReference type="ChEBI" id="CHEBI:33019"/>
        <dbReference type="ChEBI" id="CHEBI:82748"/>
        <dbReference type="ChEBI" id="CHEBI:83665"/>
        <dbReference type="ChEBI" id="CHEBI:456215"/>
        <dbReference type="EC" id="6.3.4.19"/>
    </reaction>
</comment>
<dbReference type="GO" id="GO:0005524">
    <property type="term" value="F:ATP binding"/>
    <property type="evidence" value="ECO:0007669"/>
    <property type="project" value="UniProtKB-UniRule"/>
</dbReference>
<evidence type="ECO:0000313" key="10">
    <source>
        <dbReference type="EMBL" id="VEJ09684.1"/>
    </source>
</evidence>
<sequence>MFSHDFERQFEQFFPNSQPLLIGLSGGVDSVVLVHLLHKISRKMGRYPLRVIHIHHGLSKNANEWQNYCRHFCDELGIPFLTENVSVQREGKSLEDAARQARYQAIAQHLQPNEIFVTAHHRNDQVETFFLALKRGSGLQGLSSMGQFSQLGDIPLFRPLLNFSRAQIEQYAKAHQLHWVEDESNNDTDYDRNFLRHDVLPILRHRWQAFDQTVARSAQLCSEQQKLLNELLTPVFSENFLPESGALAVNQFVAFSPEKQNALLRMWLCHLGQPMPSQKQLIQIRQDVVFAQSDKNPAFQLGNKILRRYQQKLYLTEKFMPLEKVCLPISVEEEIVLPDGLGNLSLQSDGQTNCFQWHTAKQNIMVHLPLTAEPICIRFHYSGTVKQANGHQETMKKCWQKARVPPWERQRTPLIFYGETFMTALGAFKSAQ</sequence>
<evidence type="ECO:0000256" key="5">
    <source>
        <dbReference type="ARBA" id="ARBA00022741"/>
    </source>
</evidence>
<dbReference type="InterPro" id="IPR015262">
    <property type="entry name" value="tRNA_Ile_lys_synt_subst-bd"/>
</dbReference>
<evidence type="ECO:0000256" key="3">
    <source>
        <dbReference type="ARBA" id="ARBA00022598"/>
    </source>
</evidence>
<evidence type="ECO:0000256" key="4">
    <source>
        <dbReference type="ARBA" id="ARBA00022694"/>
    </source>
</evidence>
<dbReference type="SMART" id="SM00977">
    <property type="entry name" value="TilS_C"/>
    <property type="match status" value="1"/>
</dbReference>
<dbReference type="Proteomes" id="UP000279799">
    <property type="component" value="Chromosome"/>
</dbReference>
<organism evidence="10 11">
    <name type="scientific">Actinobacillus delphinicola</name>
    <dbReference type="NCBI Taxonomy" id="51161"/>
    <lineage>
        <taxon>Bacteria</taxon>
        <taxon>Pseudomonadati</taxon>
        <taxon>Pseudomonadota</taxon>
        <taxon>Gammaproteobacteria</taxon>
        <taxon>Pasteurellales</taxon>
        <taxon>Pasteurellaceae</taxon>
        <taxon>Actinobacillus</taxon>
    </lineage>
</organism>
<keyword evidence="6 8" id="KW-0067">ATP-binding</keyword>
<reference evidence="10 11" key="1">
    <citation type="submission" date="2018-12" db="EMBL/GenBank/DDBJ databases">
        <authorList>
            <consortium name="Pathogen Informatics"/>
        </authorList>
    </citation>
    <scope>NUCLEOTIDE SEQUENCE [LARGE SCALE GENOMIC DNA]</scope>
    <source>
        <strain evidence="10 11">NCTC12871</strain>
    </source>
</reference>
<dbReference type="EC" id="6.3.4.19" evidence="8"/>
<dbReference type="SUPFAM" id="SSF56037">
    <property type="entry name" value="PheT/TilS domain"/>
    <property type="match status" value="1"/>
</dbReference>
<comment type="domain">
    <text evidence="8">The N-terminal region contains the highly conserved SGGXDS motif, predicted to be a P-loop motif involved in ATP binding.</text>
</comment>
<name>A0A448TUM1_9PAST</name>
<dbReference type="CDD" id="cd01992">
    <property type="entry name" value="TilS_N"/>
    <property type="match status" value="1"/>
</dbReference>
<dbReference type="AlphaFoldDB" id="A0A448TUM1"/>
<dbReference type="GO" id="GO:0005737">
    <property type="term" value="C:cytoplasm"/>
    <property type="evidence" value="ECO:0007669"/>
    <property type="project" value="UniProtKB-SubCell"/>
</dbReference>
<dbReference type="InterPro" id="IPR012795">
    <property type="entry name" value="tRNA_Ile_lys_synt_N"/>
</dbReference>
<protein>
    <recommendedName>
        <fullName evidence="8">tRNA(Ile)-lysidine synthase</fullName>
        <ecNumber evidence="8">6.3.4.19</ecNumber>
    </recommendedName>
    <alternativeName>
        <fullName evidence="8">tRNA(Ile)-2-lysyl-cytidine synthase</fullName>
    </alternativeName>
    <alternativeName>
        <fullName evidence="8">tRNA(Ile)-lysidine synthetase</fullName>
    </alternativeName>
</protein>
<dbReference type="InterPro" id="IPR014729">
    <property type="entry name" value="Rossmann-like_a/b/a_fold"/>
</dbReference>
<accession>A0A448TUM1</accession>
<feature type="binding site" evidence="8">
    <location>
        <begin position="25"/>
        <end position="30"/>
    </location>
    <ligand>
        <name>ATP</name>
        <dbReference type="ChEBI" id="CHEBI:30616"/>
    </ligand>
</feature>
<keyword evidence="3 8" id="KW-0436">Ligase</keyword>
<dbReference type="InterPro" id="IPR012796">
    <property type="entry name" value="Lysidine-tRNA-synth_C"/>
</dbReference>
<dbReference type="InterPro" id="IPR011063">
    <property type="entry name" value="TilS/TtcA_N"/>
</dbReference>
<dbReference type="RefSeq" id="WP_126599828.1">
    <property type="nucleotide sequence ID" value="NZ_LR134510.1"/>
</dbReference>
<evidence type="ECO:0000313" key="11">
    <source>
        <dbReference type="Proteomes" id="UP000279799"/>
    </source>
</evidence>
<dbReference type="Gene3D" id="3.40.50.620">
    <property type="entry name" value="HUPs"/>
    <property type="match status" value="1"/>
</dbReference>
<keyword evidence="4 8" id="KW-0819">tRNA processing</keyword>
<evidence type="ECO:0000256" key="8">
    <source>
        <dbReference type="HAMAP-Rule" id="MF_01161"/>
    </source>
</evidence>
<comment type="similarity">
    <text evidence="8">Belongs to the tRNA(Ile)-lysidine synthase family.</text>
</comment>
<comment type="function">
    <text evidence="8">Ligates lysine onto the cytidine present at position 34 of the AUA codon-specific tRNA(Ile) that contains the anticodon CAU, in an ATP-dependent manner. Cytidine is converted to lysidine, thus changing the amino acid specificity of the tRNA from methionine to isoleucine.</text>
</comment>
<gene>
    <name evidence="8 10" type="primary">tilS</name>
    <name evidence="10" type="ORF">NCTC12871_01167</name>
</gene>
<dbReference type="Pfam" id="PF11734">
    <property type="entry name" value="TilS_C"/>
    <property type="match status" value="1"/>
</dbReference>
<dbReference type="SUPFAM" id="SSF82829">
    <property type="entry name" value="MesJ substrate recognition domain-like"/>
    <property type="match status" value="1"/>
</dbReference>
<proteinExistence type="inferred from homology"/>
<dbReference type="GO" id="GO:0006400">
    <property type="term" value="P:tRNA modification"/>
    <property type="evidence" value="ECO:0007669"/>
    <property type="project" value="UniProtKB-UniRule"/>
</dbReference>
<dbReference type="PANTHER" id="PTHR43033:SF1">
    <property type="entry name" value="TRNA(ILE)-LYSIDINE SYNTHASE-RELATED"/>
    <property type="match status" value="1"/>
</dbReference>
<keyword evidence="2 8" id="KW-0963">Cytoplasm</keyword>
<dbReference type="PANTHER" id="PTHR43033">
    <property type="entry name" value="TRNA(ILE)-LYSIDINE SYNTHASE-RELATED"/>
    <property type="match status" value="1"/>
</dbReference>
<dbReference type="InterPro" id="IPR012094">
    <property type="entry name" value="tRNA_Ile_lys_synt"/>
</dbReference>
<dbReference type="Gene3D" id="1.20.59.20">
    <property type="match status" value="1"/>
</dbReference>
<dbReference type="EMBL" id="LR134510">
    <property type="protein sequence ID" value="VEJ09684.1"/>
    <property type="molecule type" value="Genomic_DNA"/>
</dbReference>
<feature type="domain" description="Lysidine-tRNA(Ile) synthetase C-terminal" evidence="9">
    <location>
        <begin position="375"/>
        <end position="432"/>
    </location>
</feature>
<dbReference type="NCBIfam" id="TIGR02432">
    <property type="entry name" value="lysidine_TilS_N"/>
    <property type="match status" value="1"/>
</dbReference>
<comment type="subcellular location">
    <subcellularLocation>
        <location evidence="1 8">Cytoplasm</location>
    </subcellularLocation>
</comment>
<dbReference type="KEGG" id="adp:NCTC12871_01167"/>
<keyword evidence="5 8" id="KW-0547">Nucleotide-binding</keyword>